<dbReference type="Proteomes" id="UP000819052">
    <property type="component" value="Unassembled WGS sequence"/>
</dbReference>
<protein>
    <submittedName>
        <fullName evidence="1">Uncharacterized protein</fullName>
    </submittedName>
</protein>
<reference evidence="1 2" key="1">
    <citation type="submission" date="2019-09" db="EMBL/GenBank/DDBJ databases">
        <title>Taxonomy of Antarctic Massilia spp.: description of Massilia rubra sp. nov., Massilia aquatica sp. nov., Massilia mucilaginosa sp. nov., Massilia frigida sp. nov. isolated from streams, lakes and regoliths.</title>
        <authorList>
            <person name="Holochova P."/>
            <person name="Sedlacek I."/>
            <person name="Kralova S."/>
            <person name="Maslanova I."/>
            <person name="Busse H.-J."/>
            <person name="Stankova E."/>
            <person name="Vrbovska V."/>
            <person name="Kovarovic V."/>
            <person name="Bartak M."/>
            <person name="Svec P."/>
            <person name="Pantucek R."/>
        </authorList>
    </citation>
    <scope>NUCLEOTIDE SEQUENCE [LARGE SCALE GENOMIC DNA]</scope>
    <source>
        <strain evidence="1 2">CCM 8693</strain>
    </source>
</reference>
<accession>A0ABX0LXM4</accession>
<comment type="caution">
    <text evidence="1">The sequence shown here is derived from an EMBL/GenBank/DDBJ whole genome shotgun (WGS) entry which is preliminary data.</text>
</comment>
<name>A0ABX0LXM4_9BURK</name>
<proteinExistence type="predicted"/>
<sequence>MTINYNAVKAAVDNASERYASMDILRAGAQLIPFVGGAIDTILSGRGSRLQLARLDRFIGQLHSRLLLVETIQVDLGSDEFFDFMITCLDKATRARTAEKSQRFAEIVATQLSAARPWADADMATRLLGDLEDIHLSILNAGLAAPVGTEAFSGMRVFALKTHPEQSLLDGLAAPLINELGSQYSVVALRMACSELTARGLLHDEGVGRWGSVAMTYFVATDLASWFADWLRISRERSNQNAN</sequence>
<evidence type="ECO:0000313" key="2">
    <source>
        <dbReference type="Proteomes" id="UP000819052"/>
    </source>
</evidence>
<dbReference type="RefSeq" id="WP_167075413.1">
    <property type="nucleotide sequence ID" value="NZ_VVIW01000002.1"/>
</dbReference>
<keyword evidence="2" id="KW-1185">Reference proteome</keyword>
<dbReference type="EMBL" id="VVIW01000002">
    <property type="protein sequence ID" value="NHZ39596.1"/>
    <property type="molecule type" value="Genomic_DNA"/>
</dbReference>
<gene>
    <name evidence="1" type="ORF">F1609_05350</name>
</gene>
<evidence type="ECO:0000313" key="1">
    <source>
        <dbReference type="EMBL" id="NHZ39596.1"/>
    </source>
</evidence>
<organism evidence="1 2">
    <name type="scientific">Massilia aquatica</name>
    <dbReference type="NCBI Taxonomy" id="2609000"/>
    <lineage>
        <taxon>Bacteria</taxon>
        <taxon>Pseudomonadati</taxon>
        <taxon>Pseudomonadota</taxon>
        <taxon>Betaproteobacteria</taxon>
        <taxon>Burkholderiales</taxon>
        <taxon>Oxalobacteraceae</taxon>
        <taxon>Telluria group</taxon>
        <taxon>Massilia</taxon>
    </lineage>
</organism>